<evidence type="ECO:0000256" key="2">
    <source>
        <dbReference type="ARBA" id="ARBA00023043"/>
    </source>
</evidence>
<sequence>MVCAAEELRVMIGYHHFRPTSAEVRRERKRIAQRKYRNSLRLRSEVAQLNDTCKAREEDPGWRVDFDLEGCEGERSTLRDLFETEGLECADSSLGASDTTVRLQKGHDEADADWCCVGSGRDSLSPASTIDVRHGQLGRPRELYDCANGPTDSYAGGSRSGRSSISGSAQPPQSILFQISEGGDAAAENLPDGLQHADETLNFTHSGVDEMGCGRDVPRSSGLSHMSRCPSDVLVPMRSGGAGPRFVGRSRTMALQNTDFGLASPSQASTTTGSHACRGIRISRRKDSEWEGRLLVRDAVAEPEPPPPPPPPPLHSPNVQEDPMTAFPSITVSPGTDRPASQGVSPLFQAAMAGNVKILSIMVRNSVYPEMVDQHGQTILHVAARNGHCGEVEFLIGAGFDVNARDNLGNTALHLAISHGWEKMVEVLVDAGADVDGLNYK</sequence>
<dbReference type="PROSITE" id="PS50088">
    <property type="entry name" value="ANK_REPEAT"/>
    <property type="match status" value="2"/>
</dbReference>
<accession>A0A8K0J8X2</accession>
<evidence type="ECO:0000256" key="3">
    <source>
        <dbReference type="PROSITE-ProRule" id="PRU00023"/>
    </source>
</evidence>
<evidence type="ECO:0000256" key="4">
    <source>
        <dbReference type="SAM" id="MobiDB-lite"/>
    </source>
</evidence>
<dbReference type="AlphaFoldDB" id="A0A8K0J8X2"/>
<feature type="region of interest" description="Disordered" evidence="4">
    <location>
        <begin position="300"/>
        <end position="341"/>
    </location>
</feature>
<dbReference type="Proteomes" id="UP000811619">
    <property type="component" value="Unassembled WGS sequence"/>
</dbReference>
<name>A0A8K0J8X2_9HYPO</name>
<dbReference type="Pfam" id="PF12796">
    <property type="entry name" value="Ank_2"/>
    <property type="match status" value="1"/>
</dbReference>
<dbReference type="SMART" id="SM00248">
    <property type="entry name" value="ANK"/>
    <property type="match status" value="3"/>
</dbReference>
<keyword evidence="1" id="KW-0677">Repeat</keyword>
<dbReference type="CDD" id="cd14686">
    <property type="entry name" value="bZIP"/>
    <property type="match status" value="1"/>
</dbReference>
<evidence type="ECO:0000256" key="1">
    <source>
        <dbReference type="ARBA" id="ARBA00022737"/>
    </source>
</evidence>
<dbReference type="OrthoDB" id="194358at2759"/>
<dbReference type="SUPFAM" id="SSF48403">
    <property type="entry name" value="Ankyrin repeat"/>
    <property type="match status" value="1"/>
</dbReference>
<protein>
    <submittedName>
        <fullName evidence="5">Uncharacterized protein</fullName>
    </submittedName>
</protein>
<feature type="region of interest" description="Disordered" evidence="4">
    <location>
        <begin position="141"/>
        <end position="170"/>
    </location>
</feature>
<feature type="repeat" description="ANK" evidence="3">
    <location>
        <begin position="375"/>
        <end position="407"/>
    </location>
</feature>
<keyword evidence="2 3" id="KW-0040">ANK repeat</keyword>
<dbReference type="Gene3D" id="1.25.40.20">
    <property type="entry name" value="Ankyrin repeat-containing domain"/>
    <property type="match status" value="1"/>
</dbReference>
<dbReference type="InterPro" id="IPR002110">
    <property type="entry name" value="Ankyrin_rpt"/>
</dbReference>
<comment type="caution">
    <text evidence="5">The sequence shown here is derived from an EMBL/GenBank/DDBJ whole genome shotgun (WGS) entry which is preliminary data.</text>
</comment>
<feature type="repeat" description="ANK" evidence="3">
    <location>
        <begin position="408"/>
        <end position="440"/>
    </location>
</feature>
<feature type="compositionally biased region" description="Low complexity" evidence="4">
    <location>
        <begin position="156"/>
        <end position="168"/>
    </location>
</feature>
<keyword evidence="6" id="KW-1185">Reference proteome</keyword>
<dbReference type="PROSITE" id="PS50297">
    <property type="entry name" value="ANK_REP_REGION"/>
    <property type="match status" value="2"/>
</dbReference>
<reference evidence="5" key="1">
    <citation type="journal article" date="2020" name="bioRxiv">
        <title>Whole genome comparisons of ergot fungi reveals the divergence and evolution of species within the genus Claviceps are the result of varying mechanisms driving genome evolution and host range expansion.</title>
        <authorList>
            <person name="Wyka S.A."/>
            <person name="Mondo S.J."/>
            <person name="Liu M."/>
            <person name="Dettman J."/>
            <person name="Nalam V."/>
            <person name="Broders K.D."/>
        </authorList>
    </citation>
    <scope>NUCLEOTIDE SEQUENCE</scope>
    <source>
        <strain evidence="5">CCC 489</strain>
    </source>
</reference>
<dbReference type="PANTHER" id="PTHR24171">
    <property type="entry name" value="ANKYRIN REPEAT DOMAIN-CONTAINING PROTEIN 39-RELATED"/>
    <property type="match status" value="1"/>
</dbReference>
<proteinExistence type="predicted"/>
<evidence type="ECO:0000313" key="6">
    <source>
        <dbReference type="Proteomes" id="UP000811619"/>
    </source>
</evidence>
<evidence type="ECO:0000313" key="5">
    <source>
        <dbReference type="EMBL" id="KAG5927427.1"/>
    </source>
</evidence>
<gene>
    <name evidence="5" type="ORF">E4U42_002262</name>
</gene>
<dbReference type="InterPro" id="IPR036770">
    <property type="entry name" value="Ankyrin_rpt-contain_sf"/>
</dbReference>
<dbReference type="EMBL" id="SRPY01000182">
    <property type="protein sequence ID" value="KAG5927427.1"/>
    <property type="molecule type" value="Genomic_DNA"/>
</dbReference>
<feature type="compositionally biased region" description="Pro residues" evidence="4">
    <location>
        <begin position="303"/>
        <end position="315"/>
    </location>
</feature>
<organism evidence="5 6">
    <name type="scientific">Claviceps africana</name>
    <dbReference type="NCBI Taxonomy" id="83212"/>
    <lineage>
        <taxon>Eukaryota</taxon>
        <taxon>Fungi</taxon>
        <taxon>Dikarya</taxon>
        <taxon>Ascomycota</taxon>
        <taxon>Pezizomycotina</taxon>
        <taxon>Sordariomycetes</taxon>
        <taxon>Hypocreomycetidae</taxon>
        <taxon>Hypocreales</taxon>
        <taxon>Clavicipitaceae</taxon>
        <taxon>Claviceps</taxon>
    </lineage>
</organism>